<evidence type="ECO:0000313" key="4">
    <source>
        <dbReference type="Proteomes" id="UP000199651"/>
    </source>
</evidence>
<keyword evidence="1" id="KW-1133">Transmembrane helix</keyword>
<accession>A0A1H0JDW6</accession>
<evidence type="ECO:0000313" key="3">
    <source>
        <dbReference type="EMBL" id="SDO41740.1"/>
    </source>
</evidence>
<evidence type="ECO:0008006" key="5">
    <source>
        <dbReference type="Google" id="ProtNLM"/>
    </source>
</evidence>
<proteinExistence type="predicted"/>
<dbReference type="EMBL" id="FNJB01000003">
    <property type="protein sequence ID" value="SDO41740.1"/>
    <property type="molecule type" value="Genomic_DNA"/>
</dbReference>
<keyword evidence="1" id="KW-0812">Transmembrane</keyword>
<reference evidence="4" key="1">
    <citation type="submission" date="2016-10" db="EMBL/GenBank/DDBJ databases">
        <authorList>
            <person name="Varghese N."/>
            <person name="Submissions S."/>
        </authorList>
    </citation>
    <scope>NUCLEOTIDE SEQUENCE [LARGE SCALE GENOMIC DNA]</scope>
    <source>
        <strain evidence="4">IBRC-M 10655</strain>
    </source>
</reference>
<keyword evidence="1" id="KW-0472">Membrane</keyword>
<feature type="chain" id="PRO_5011586615" description="Secreted protein" evidence="2">
    <location>
        <begin position="29"/>
        <end position="72"/>
    </location>
</feature>
<sequence>MKNTITRTLLAATLAGLAVTAAAAPALADPVIVDEPDTSNLNNVWTFTPVLGVPVLGLVQSIVRAPNNILPV</sequence>
<evidence type="ECO:0000256" key="1">
    <source>
        <dbReference type="SAM" id="Phobius"/>
    </source>
</evidence>
<keyword evidence="4" id="KW-1185">Reference proteome</keyword>
<dbReference type="RefSeq" id="WP_091371548.1">
    <property type="nucleotide sequence ID" value="NZ_FNDV01000002.1"/>
</dbReference>
<organism evidence="3 4">
    <name type="scientific">Actinokineospora alba</name>
    <dbReference type="NCBI Taxonomy" id="504798"/>
    <lineage>
        <taxon>Bacteria</taxon>
        <taxon>Bacillati</taxon>
        <taxon>Actinomycetota</taxon>
        <taxon>Actinomycetes</taxon>
        <taxon>Pseudonocardiales</taxon>
        <taxon>Pseudonocardiaceae</taxon>
        <taxon>Actinokineospora</taxon>
    </lineage>
</organism>
<dbReference type="AlphaFoldDB" id="A0A1H0JDW6"/>
<feature type="transmembrane region" description="Helical" evidence="1">
    <location>
        <begin position="44"/>
        <end position="63"/>
    </location>
</feature>
<feature type="signal peptide" evidence="2">
    <location>
        <begin position="1"/>
        <end position="28"/>
    </location>
</feature>
<gene>
    <name evidence="3" type="ORF">SAMN05192558_10344</name>
</gene>
<protein>
    <recommendedName>
        <fullName evidence="5">Secreted protein</fullName>
    </recommendedName>
</protein>
<keyword evidence="2" id="KW-0732">Signal</keyword>
<dbReference type="Proteomes" id="UP000199651">
    <property type="component" value="Unassembled WGS sequence"/>
</dbReference>
<evidence type="ECO:0000256" key="2">
    <source>
        <dbReference type="SAM" id="SignalP"/>
    </source>
</evidence>
<dbReference type="STRING" id="504798.SAMN05421871_1029"/>
<name>A0A1H0JDW6_9PSEU</name>